<dbReference type="AlphaFoldDB" id="A0A9N9KBS8"/>
<feature type="non-terminal residue" evidence="1">
    <location>
        <position position="45"/>
    </location>
</feature>
<keyword evidence="2" id="KW-1185">Reference proteome</keyword>
<dbReference type="Proteomes" id="UP000789396">
    <property type="component" value="Unassembled WGS sequence"/>
</dbReference>
<organism evidence="1 2">
    <name type="scientific">Racocetra fulgida</name>
    <dbReference type="NCBI Taxonomy" id="60492"/>
    <lineage>
        <taxon>Eukaryota</taxon>
        <taxon>Fungi</taxon>
        <taxon>Fungi incertae sedis</taxon>
        <taxon>Mucoromycota</taxon>
        <taxon>Glomeromycotina</taxon>
        <taxon>Glomeromycetes</taxon>
        <taxon>Diversisporales</taxon>
        <taxon>Gigasporaceae</taxon>
        <taxon>Racocetra</taxon>
    </lineage>
</organism>
<reference evidence="1" key="1">
    <citation type="submission" date="2021-06" db="EMBL/GenBank/DDBJ databases">
        <authorList>
            <person name="Kallberg Y."/>
            <person name="Tangrot J."/>
            <person name="Rosling A."/>
        </authorList>
    </citation>
    <scope>NUCLEOTIDE SEQUENCE</scope>
    <source>
        <strain evidence="1">IN212</strain>
    </source>
</reference>
<evidence type="ECO:0000313" key="2">
    <source>
        <dbReference type="Proteomes" id="UP000789396"/>
    </source>
</evidence>
<dbReference type="EMBL" id="CAJVPZ010093809">
    <property type="protein sequence ID" value="CAG8817094.1"/>
    <property type="molecule type" value="Genomic_DNA"/>
</dbReference>
<gene>
    <name evidence="1" type="ORF">RFULGI_LOCUS19321</name>
</gene>
<dbReference type="OrthoDB" id="415230at2759"/>
<proteinExistence type="predicted"/>
<comment type="caution">
    <text evidence="1">The sequence shown here is derived from an EMBL/GenBank/DDBJ whole genome shotgun (WGS) entry which is preliminary data.</text>
</comment>
<feature type="non-terminal residue" evidence="1">
    <location>
        <position position="1"/>
    </location>
</feature>
<evidence type="ECO:0000313" key="1">
    <source>
        <dbReference type="EMBL" id="CAG8817094.1"/>
    </source>
</evidence>
<name>A0A9N9KBS8_9GLOM</name>
<protein>
    <submittedName>
        <fullName evidence="1">8372_t:CDS:1</fullName>
    </submittedName>
</protein>
<sequence>RIRRATDLNIKWKLEGSYKIVRNENFKDIIVSKYARNGRVIDKEG</sequence>
<accession>A0A9N9KBS8</accession>